<dbReference type="PANTHER" id="PTHR47990">
    <property type="entry name" value="2-OXOGLUTARATE (2OG) AND FE(II)-DEPENDENT OXYGENASE SUPERFAMILY PROTEIN-RELATED"/>
    <property type="match status" value="1"/>
</dbReference>
<evidence type="ECO:0000256" key="9">
    <source>
        <dbReference type="ARBA" id="ARBA00049359"/>
    </source>
</evidence>
<keyword evidence="10" id="KW-0560">Oxidoreductase</keyword>
<evidence type="ECO:0000256" key="7">
    <source>
        <dbReference type="ARBA" id="ARBA00031282"/>
    </source>
</evidence>
<comment type="caution">
    <text evidence="12">The sequence shown here is derived from an EMBL/GenBank/DDBJ whole genome shotgun (WGS) entry which is preliminary data.</text>
</comment>
<dbReference type="InterPro" id="IPR027443">
    <property type="entry name" value="IPNS-like_sf"/>
</dbReference>
<evidence type="ECO:0000256" key="2">
    <source>
        <dbReference type="ARBA" id="ARBA00012293"/>
    </source>
</evidence>
<evidence type="ECO:0000313" key="12">
    <source>
        <dbReference type="EMBL" id="MEA9358515.1"/>
    </source>
</evidence>
<comment type="pathway">
    <text evidence="1">Alkene biosynthesis; ethylene biosynthesis via 2-oxoglutarate.</text>
</comment>
<dbReference type="InterPro" id="IPR050231">
    <property type="entry name" value="Iron_ascorbate_oxido_reductase"/>
</dbReference>
<accession>A0ABU5W3Y1</accession>
<dbReference type="Pfam" id="PF14226">
    <property type="entry name" value="DIOX_N"/>
    <property type="match status" value="1"/>
</dbReference>
<protein>
    <recommendedName>
        <fullName evidence="4">2-oxoglutarate-dependent ethylene/succinate-forming enzyme</fullName>
        <ecNumber evidence="3">1.13.12.19</ecNumber>
        <ecNumber evidence="2">1.14.20.7</ecNumber>
    </recommendedName>
    <alternativeName>
        <fullName evidence="6">2-oxoglutarate dioxygenase (ethylene-forming)</fullName>
    </alternativeName>
    <alternativeName>
        <fullName evidence="7">2-oxoglutarate/L-arginine monooxygenase/decarboxylase (succinate-forming)</fullName>
    </alternativeName>
</protein>
<dbReference type="EC" id="1.14.20.7" evidence="2"/>
<keyword evidence="10" id="KW-0479">Metal-binding</keyword>
<dbReference type="InterPro" id="IPR026992">
    <property type="entry name" value="DIOX_N"/>
</dbReference>
<dbReference type="RefSeq" id="WP_323578956.1">
    <property type="nucleotide sequence ID" value="NZ_JAYGJQ010000003.1"/>
</dbReference>
<feature type="domain" description="Fe2OG dioxygenase" evidence="11">
    <location>
        <begin position="169"/>
        <end position="274"/>
    </location>
</feature>
<comment type="similarity">
    <text evidence="10">Belongs to the iron/ascorbate-dependent oxidoreductase family.</text>
</comment>
<proteinExistence type="inferred from homology"/>
<dbReference type="EMBL" id="JAYGJQ010000003">
    <property type="protein sequence ID" value="MEA9358515.1"/>
    <property type="molecule type" value="Genomic_DNA"/>
</dbReference>
<dbReference type="Proteomes" id="UP001302274">
    <property type="component" value="Unassembled WGS sequence"/>
</dbReference>
<keyword evidence="10" id="KW-0408">Iron</keyword>
<reference evidence="12 13" key="1">
    <citation type="submission" date="2023-11" db="EMBL/GenBank/DDBJ databases">
        <title>A Novel Polar Bacteriovorax (B. antarcticus) Isolated from the Biocrust in Antarctica.</title>
        <authorList>
            <person name="Mun W."/>
            <person name="Choi S.Y."/>
            <person name="Mitchell R.J."/>
        </authorList>
    </citation>
    <scope>NUCLEOTIDE SEQUENCE [LARGE SCALE GENOMIC DNA]</scope>
    <source>
        <strain evidence="12 13">PP10</strain>
    </source>
</reference>
<evidence type="ECO:0000256" key="3">
    <source>
        <dbReference type="ARBA" id="ARBA00012531"/>
    </source>
</evidence>
<organism evidence="12 13">
    <name type="scientific">Bacteriovorax antarcticus</name>
    <dbReference type="NCBI Taxonomy" id="3088717"/>
    <lineage>
        <taxon>Bacteria</taxon>
        <taxon>Pseudomonadati</taxon>
        <taxon>Bdellovibrionota</taxon>
        <taxon>Bacteriovoracia</taxon>
        <taxon>Bacteriovoracales</taxon>
        <taxon>Bacteriovoracaceae</taxon>
        <taxon>Bacteriovorax</taxon>
    </lineage>
</organism>
<dbReference type="SUPFAM" id="SSF51197">
    <property type="entry name" value="Clavaminate synthase-like"/>
    <property type="match status" value="1"/>
</dbReference>
<name>A0ABU5W3Y1_9BACT</name>
<evidence type="ECO:0000259" key="11">
    <source>
        <dbReference type="PROSITE" id="PS51471"/>
    </source>
</evidence>
<dbReference type="EC" id="1.13.12.19" evidence="3"/>
<evidence type="ECO:0000256" key="6">
    <source>
        <dbReference type="ARBA" id="ARBA00031011"/>
    </source>
</evidence>
<evidence type="ECO:0000256" key="8">
    <source>
        <dbReference type="ARBA" id="ARBA00047725"/>
    </source>
</evidence>
<evidence type="ECO:0000313" key="13">
    <source>
        <dbReference type="Proteomes" id="UP001302274"/>
    </source>
</evidence>
<dbReference type="PROSITE" id="PS51471">
    <property type="entry name" value="FE2OG_OXY"/>
    <property type="match status" value="1"/>
</dbReference>
<evidence type="ECO:0000256" key="5">
    <source>
        <dbReference type="ARBA" id="ARBA00022666"/>
    </source>
</evidence>
<comment type="catalytic activity">
    <reaction evidence="8">
        <text>2-oxoglutarate + O2 + 2 H(+) = ethene + 3 CO2 + H2O</text>
        <dbReference type="Rhea" id="RHEA:31523"/>
        <dbReference type="ChEBI" id="CHEBI:15377"/>
        <dbReference type="ChEBI" id="CHEBI:15378"/>
        <dbReference type="ChEBI" id="CHEBI:15379"/>
        <dbReference type="ChEBI" id="CHEBI:16526"/>
        <dbReference type="ChEBI" id="CHEBI:16810"/>
        <dbReference type="ChEBI" id="CHEBI:18153"/>
        <dbReference type="EC" id="1.13.12.19"/>
    </reaction>
</comment>
<dbReference type="InterPro" id="IPR005123">
    <property type="entry name" value="Oxoglu/Fe-dep_dioxygenase_dom"/>
</dbReference>
<evidence type="ECO:0000256" key="10">
    <source>
        <dbReference type="RuleBase" id="RU003682"/>
    </source>
</evidence>
<keyword evidence="13" id="KW-1185">Reference proteome</keyword>
<dbReference type="Pfam" id="PF03171">
    <property type="entry name" value="2OG-FeII_Oxy"/>
    <property type="match status" value="1"/>
</dbReference>
<gene>
    <name evidence="12" type="ORF">SHI21_19925</name>
</gene>
<evidence type="ECO:0000256" key="1">
    <source>
        <dbReference type="ARBA" id="ARBA00004767"/>
    </source>
</evidence>
<evidence type="ECO:0000256" key="4">
    <source>
        <dbReference type="ARBA" id="ARBA00019045"/>
    </source>
</evidence>
<keyword evidence="5" id="KW-0266">Ethylene biosynthesis</keyword>
<dbReference type="InterPro" id="IPR044861">
    <property type="entry name" value="IPNS-like_FE2OG_OXY"/>
</dbReference>
<sequence length="315" mass="35213">MSQRKVPELSLLSYVNGSQSDKIKFVDDLTLGLKDYGFIILKDHTIEQAKIDHAYDMVKEFFKLPLETKQKYQGNNGGQRGYTPFKTEHAKNNKNPDLKEFWHVGRELLATSAYKGVYPENVWPSEITQLRQTFMELYEAMDATSIQLLEAIGKGLDLPSDYFTKMVHDGNSIIRMIHYPPTKGEDTKNSVRAAAHEDINLITMLVGATDSGLQLLERDGSWLDVESRPGEIVVDTGDMMARITNNVLPSTTHRVINPGDDGSARFSMPFFVHPHSKALLECIPSCVGAGGRTPDPAITAGDFLTQRLREIGLIK</sequence>
<dbReference type="Gene3D" id="2.60.120.330">
    <property type="entry name" value="B-lactam Antibiotic, Isopenicillin N Synthase, Chain"/>
    <property type="match status" value="1"/>
</dbReference>
<comment type="catalytic activity">
    <reaction evidence="9">
        <text>L-arginine + 2-oxoglutarate + O2 = guanidine + L-glutamate 5-semialdehyde + succinate + CO2</text>
        <dbReference type="Rhea" id="RHEA:31535"/>
        <dbReference type="ChEBI" id="CHEBI:15379"/>
        <dbReference type="ChEBI" id="CHEBI:16526"/>
        <dbReference type="ChEBI" id="CHEBI:16810"/>
        <dbReference type="ChEBI" id="CHEBI:30031"/>
        <dbReference type="ChEBI" id="CHEBI:30087"/>
        <dbReference type="ChEBI" id="CHEBI:32682"/>
        <dbReference type="ChEBI" id="CHEBI:58066"/>
        <dbReference type="EC" id="1.14.20.7"/>
    </reaction>
</comment>
<dbReference type="PRINTS" id="PR00682">
    <property type="entry name" value="IPNSYNTHASE"/>
</dbReference>